<reference evidence="1 2" key="1">
    <citation type="submission" date="2023-05" db="EMBL/GenBank/DDBJ databases">
        <title>A 100% complete, gapless, phased diploid assembly of the Scenedesmus obliquus UTEX 3031 genome.</title>
        <authorList>
            <person name="Biondi T.C."/>
            <person name="Hanschen E.R."/>
            <person name="Kwon T."/>
            <person name="Eng W."/>
            <person name="Kruse C.P.S."/>
            <person name="Koehler S.I."/>
            <person name="Kunde Y."/>
            <person name="Gleasner C.D."/>
            <person name="You Mak K.T."/>
            <person name="Polle J."/>
            <person name="Hovde B.T."/>
            <person name="Starkenburg S.R."/>
        </authorList>
    </citation>
    <scope>NUCLEOTIDE SEQUENCE [LARGE SCALE GENOMIC DNA]</scope>
    <source>
        <strain evidence="1 2">DOE0152z</strain>
    </source>
</reference>
<organism evidence="1 2">
    <name type="scientific">Tetradesmus obliquus</name>
    <name type="common">Green alga</name>
    <name type="synonym">Acutodesmus obliquus</name>
    <dbReference type="NCBI Taxonomy" id="3088"/>
    <lineage>
        <taxon>Eukaryota</taxon>
        <taxon>Viridiplantae</taxon>
        <taxon>Chlorophyta</taxon>
        <taxon>core chlorophytes</taxon>
        <taxon>Chlorophyceae</taxon>
        <taxon>CS clade</taxon>
        <taxon>Sphaeropleales</taxon>
        <taxon>Scenedesmaceae</taxon>
        <taxon>Tetradesmus</taxon>
    </lineage>
</organism>
<dbReference type="InterPro" id="IPR016024">
    <property type="entry name" value="ARM-type_fold"/>
</dbReference>
<dbReference type="SUPFAM" id="SSF48371">
    <property type="entry name" value="ARM repeat"/>
    <property type="match status" value="1"/>
</dbReference>
<protein>
    <recommendedName>
        <fullName evidence="3">Armadillo repeat-containing domain-containing protein</fullName>
    </recommendedName>
</protein>
<evidence type="ECO:0000313" key="1">
    <source>
        <dbReference type="EMBL" id="WIA14332.1"/>
    </source>
</evidence>
<accession>A0ABY8TYU9</accession>
<dbReference type="Gene3D" id="1.25.10.10">
    <property type="entry name" value="Leucine-rich Repeat Variant"/>
    <property type="match status" value="1"/>
</dbReference>
<proteinExistence type="predicted"/>
<evidence type="ECO:0000313" key="2">
    <source>
        <dbReference type="Proteomes" id="UP001244341"/>
    </source>
</evidence>
<dbReference type="EMBL" id="CP126212">
    <property type="protein sequence ID" value="WIA14332.1"/>
    <property type="molecule type" value="Genomic_DNA"/>
</dbReference>
<dbReference type="Proteomes" id="UP001244341">
    <property type="component" value="Chromosome 5b"/>
</dbReference>
<name>A0ABY8TYU9_TETOB</name>
<gene>
    <name evidence="1" type="ORF">OEZ85_002862</name>
</gene>
<dbReference type="InterPro" id="IPR011989">
    <property type="entry name" value="ARM-like"/>
</dbReference>
<evidence type="ECO:0008006" key="3">
    <source>
        <dbReference type="Google" id="ProtNLM"/>
    </source>
</evidence>
<sequence length="346" mass="36192">MAMVDPVAAPYNEKLEASVLELLPQLTGACNKAPWPKKEQALQQLNAALQQHARETQEAILCAGPTAVLDSILAILVSERTQLPSKLLAADVLSCMCSGAKACLLLCPSSIVERLMRCAYRGDADVKAAAARALWQLSCLQDCSPEVVSHAGNAFKVVELLAQDIQGGSATCMCALRATQNLLHTYATSAAGDAGDRIALQEGRRALDYADGFAALSAAAQACPEQQLCRLLAKLTKGCAPGSQDLAALAANAHLVAVLVRCCSPADRKTCKRALQVMACQLITVLAINNDVKRQLFHSDAVGPLMQLAEAASQGSPTQEAIRAALAQLGLVYLLPAPPAAAAASD</sequence>
<keyword evidence="2" id="KW-1185">Reference proteome</keyword>